<sequence>MAEKSVETRRLSTAFLDFDSARLSTASSGASSTSCNGRGLARR</sequence>
<evidence type="ECO:0000256" key="1">
    <source>
        <dbReference type="SAM" id="MobiDB-lite"/>
    </source>
</evidence>
<keyword evidence="3" id="KW-1185">Reference proteome</keyword>
<feature type="compositionally biased region" description="Low complexity" evidence="1">
    <location>
        <begin position="24"/>
        <end position="34"/>
    </location>
</feature>
<comment type="caution">
    <text evidence="2">The sequence shown here is derived from an EMBL/GenBank/DDBJ whole genome shotgun (WGS) entry which is preliminary data.</text>
</comment>
<accession>A0A2P5DZL7</accession>
<protein>
    <submittedName>
        <fullName evidence="2">Uncharacterized protein</fullName>
    </submittedName>
</protein>
<dbReference type="PROSITE" id="PS51257">
    <property type="entry name" value="PROKAR_LIPOPROTEIN"/>
    <property type="match status" value="1"/>
</dbReference>
<dbReference type="EMBL" id="JXTB01000007">
    <property type="protein sequence ID" value="PON78741.1"/>
    <property type="molecule type" value="Genomic_DNA"/>
</dbReference>
<feature type="region of interest" description="Disordered" evidence="1">
    <location>
        <begin position="24"/>
        <end position="43"/>
    </location>
</feature>
<dbReference type="Proteomes" id="UP000237105">
    <property type="component" value="Unassembled WGS sequence"/>
</dbReference>
<evidence type="ECO:0000313" key="3">
    <source>
        <dbReference type="Proteomes" id="UP000237105"/>
    </source>
</evidence>
<gene>
    <name evidence="2" type="ORF">PanWU01x14_016400</name>
</gene>
<dbReference type="AlphaFoldDB" id="A0A2P5DZL7"/>
<organism evidence="2 3">
    <name type="scientific">Parasponia andersonii</name>
    <name type="common">Sponia andersonii</name>
    <dbReference type="NCBI Taxonomy" id="3476"/>
    <lineage>
        <taxon>Eukaryota</taxon>
        <taxon>Viridiplantae</taxon>
        <taxon>Streptophyta</taxon>
        <taxon>Embryophyta</taxon>
        <taxon>Tracheophyta</taxon>
        <taxon>Spermatophyta</taxon>
        <taxon>Magnoliopsida</taxon>
        <taxon>eudicotyledons</taxon>
        <taxon>Gunneridae</taxon>
        <taxon>Pentapetalae</taxon>
        <taxon>rosids</taxon>
        <taxon>fabids</taxon>
        <taxon>Rosales</taxon>
        <taxon>Cannabaceae</taxon>
        <taxon>Parasponia</taxon>
    </lineage>
</organism>
<reference evidence="3" key="1">
    <citation type="submission" date="2016-06" db="EMBL/GenBank/DDBJ databases">
        <title>Parallel loss of symbiosis genes in relatives of nitrogen-fixing non-legume Parasponia.</title>
        <authorList>
            <person name="Van Velzen R."/>
            <person name="Holmer R."/>
            <person name="Bu F."/>
            <person name="Rutten L."/>
            <person name="Van Zeijl A."/>
            <person name="Liu W."/>
            <person name="Santuari L."/>
            <person name="Cao Q."/>
            <person name="Sharma T."/>
            <person name="Shen D."/>
            <person name="Roswanjaya Y."/>
            <person name="Wardhani T."/>
            <person name="Kalhor M.S."/>
            <person name="Jansen J."/>
            <person name="Van den Hoogen J."/>
            <person name="Gungor B."/>
            <person name="Hartog M."/>
            <person name="Hontelez J."/>
            <person name="Verver J."/>
            <person name="Yang W.-C."/>
            <person name="Schijlen E."/>
            <person name="Repin R."/>
            <person name="Schilthuizen M."/>
            <person name="Schranz E."/>
            <person name="Heidstra R."/>
            <person name="Miyata K."/>
            <person name="Fedorova E."/>
            <person name="Kohlen W."/>
            <person name="Bisseling T."/>
            <person name="Smit S."/>
            <person name="Geurts R."/>
        </authorList>
    </citation>
    <scope>NUCLEOTIDE SEQUENCE [LARGE SCALE GENOMIC DNA]</scope>
    <source>
        <strain evidence="3">cv. WU1-14</strain>
    </source>
</reference>
<proteinExistence type="predicted"/>
<name>A0A2P5DZL7_PARAD</name>
<evidence type="ECO:0000313" key="2">
    <source>
        <dbReference type="EMBL" id="PON78741.1"/>
    </source>
</evidence>